<dbReference type="EMBL" id="GGEC01037498">
    <property type="protein sequence ID" value="MBX17982.1"/>
    <property type="molecule type" value="Transcribed_RNA"/>
</dbReference>
<evidence type="ECO:0000313" key="1">
    <source>
        <dbReference type="EMBL" id="MBX17982.1"/>
    </source>
</evidence>
<proteinExistence type="predicted"/>
<sequence>MNHCSSHLMDTGFKKLTHLGPKETETAESKSAEPIGPTLVFSTFNPVFVRSNLLVSLFLNKLAASK</sequence>
<organism evidence="1">
    <name type="scientific">Rhizophora mucronata</name>
    <name type="common">Asiatic mangrove</name>
    <dbReference type="NCBI Taxonomy" id="61149"/>
    <lineage>
        <taxon>Eukaryota</taxon>
        <taxon>Viridiplantae</taxon>
        <taxon>Streptophyta</taxon>
        <taxon>Embryophyta</taxon>
        <taxon>Tracheophyta</taxon>
        <taxon>Spermatophyta</taxon>
        <taxon>Magnoliopsida</taxon>
        <taxon>eudicotyledons</taxon>
        <taxon>Gunneridae</taxon>
        <taxon>Pentapetalae</taxon>
        <taxon>rosids</taxon>
        <taxon>fabids</taxon>
        <taxon>Malpighiales</taxon>
        <taxon>Rhizophoraceae</taxon>
        <taxon>Rhizophora</taxon>
    </lineage>
</organism>
<name>A0A2P2LJ31_RHIMU</name>
<protein>
    <submittedName>
        <fullName evidence="1">Uncharacterized protein MANES_07G014700</fullName>
    </submittedName>
</protein>
<reference evidence="1" key="1">
    <citation type="submission" date="2018-02" db="EMBL/GenBank/DDBJ databases">
        <title>Rhizophora mucronata_Transcriptome.</title>
        <authorList>
            <person name="Meera S.P."/>
            <person name="Sreeshan A."/>
            <person name="Augustine A."/>
        </authorList>
    </citation>
    <scope>NUCLEOTIDE SEQUENCE</scope>
    <source>
        <tissue evidence="1">Leaf</tissue>
    </source>
</reference>
<dbReference type="AlphaFoldDB" id="A0A2P2LJ31"/>
<accession>A0A2P2LJ31</accession>